<evidence type="ECO:0000313" key="4">
    <source>
        <dbReference type="EMBL" id="KUI55612.1"/>
    </source>
</evidence>
<name>A0A194UV68_CYTMA</name>
<feature type="signal peptide" evidence="3">
    <location>
        <begin position="1"/>
        <end position="20"/>
    </location>
</feature>
<dbReference type="Proteomes" id="UP000078576">
    <property type="component" value="Unassembled WGS sequence"/>
</dbReference>
<keyword evidence="3" id="KW-0732">Signal</keyword>
<feature type="region of interest" description="Disordered" evidence="1">
    <location>
        <begin position="302"/>
        <end position="321"/>
    </location>
</feature>
<protein>
    <recommendedName>
        <fullName evidence="6">Mid2 domain-containing protein</fullName>
    </recommendedName>
</protein>
<keyword evidence="2" id="KW-1133">Transmembrane helix</keyword>
<accession>A0A194UV68</accession>
<proteinExistence type="predicted"/>
<evidence type="ECO:0000313" key="5">
    <source>
        <dbReference type="Proteomes" id="UP000078576"/>
    </source>
</evidence>
<feature type="region of interest" description="Disordered" evidence="1">
    <location>
        <begin position="354"/>
        <end position="383"/>
    </location>
</feature>
<keyword evidence="2" id="KW-0812">Transmembrane</keyword>
<dbReference type="STRING" id="694573.A0A194UV68"/>
<evidence type="ECO:0000256" key="1">
    <source>
        <dbReference type="SAM" id="MobiDB-lite"/>
    </source>
</evidence>
<evidence type="ECO:0008006" key="6">
    <source>
        <dbReference type="Google" id="ProtNLM"/>
    </source>
</evidence>
<feature type="transmembrane region" description="Helical" evidence="2">
    <location>
        <begin position="184"/>
        <end position="205"/>
    </location>
</feature>
<gene>
    <name evidence="4" type="ORF">VP1G_03038</name>
</gene>
<sequence length="383" mass="41235">MFALQKSILLATSTAPGVSAVAVHALAEPARLPDLVPGTVQRVVTCTDAKDVFFAFISSHYSYRRKFDGTVFYDHSGDTDNVNYTRDIVKFGAWGGDEDIDSSAVDHTLGNVNIVDEPEAFATTTITIPVSSLLPTSPTITTTASNSIDQPPPVIPTIASHPDTTTTTNTTATNNLNPSLATKLGLGLGIPLLVFLVVIITACIHRRQRTLQKQRLNTQAPPFDFDAPEMAPVSAADIAAYHGEAVRQYRYGRPRSMLWSEWGPAGGGGGGGIQGYYQGYQVPWGGHVVDPMNNPYQYQYQNQQQEEQDPGGTVGNRSSYDGQDHVFQVTTVRVHQPEQAAQENQRHLVRVSGGLNGGYEEVSPLSSSGSGPPYPRVSAMSGT</sequence>
<dbReference type="AlphaFoldDB" id="A0A194UV68"/>
<feature type="compositionally biased region" description="Low complexity" evidence="1">
    <location>
        <begin position="359"/>
        <end position="371"/>
    </location>
</feature>
<keyword evidence="5" id="KW-1185">Reference proteome</keyword>
<reference evidence="5" key="1">
    <citation type="submission" date="2014-12" db="EMBL/GenBank/DDBJ databases">
        <title>Genome Sequence of Valsa Canker Pathogens Uncovers a Specific Adaption of Colonization on Woody Bark.</title>
        <authorList>
            <person name="Yin Z."/>
            <person name="Liu H."/>
            <person name="Gao X."/>
            <person name="Li Z."/>
            <person name="Song N."/>
            <person name="Ke X."/>
            <person name="Dai Q."/>
            <person name="Wu Y."/>
            <person name="Sun Y."/>
            <person name="Xu J.-R."/>
            <person name="Kang Z.K."/>
            <person name="Wang L."/>
            <person name="Huang L."/>
        </authorList>
    </citation>
    <scope>NUCLEOTIDE SEQUENCE [LARGE SCALE GENOMIC DNA]</scope>
    <source>
        <strain evidence="5">SXYL134</strain>
    </source>
</reference>
<keyword evidence="2" id="KW-0472">Membrane</keyword>
<dbReference type="OrthoDB" id="5241948at2759"/>
<evidence type="ECO:0000256" key="3">
    <source>
        <dbReference type="SAM" id="SignalP"/>
    </source>
</evidence>
<feature type="chain" id="PRO_5008265877" description="Mid2 domain-containing protein" evidence="3">
    <location>
        <begin position="21"/>
        <end position="383"/>
    </location>
</feature>
<dbReference type="EMBL" id="KN714682">
    <property type="protein sequence ID" value="KUI55612.1"/>
    <property type="molecule type" value="Genomic_DNA"/>
</dbReference>
<organism evidence="4 5">
    <name type="scientific">Cytospora mali</name>
    <name type="common">Apple Valsa canker fungus</name>
    <name type="synonym">Valsa mali</name>
    <dbReference type="NCBI Taxonomy" id="578113"/>
    <lineage>
        <taxon>Eukaryota</taxon>
        <taxon>Fungi</taxon>
        <taxon>Dikarya</taxon>
        <taxon>Ascomycota</taxon>
        <taxon>Pezizomycotina</taxon>
        <taxon>Sordariomycetes</taxon>
        <taxon>Sordariomycetidae</taxon>
        <taxon>Diaporthales</taxon>
        <taxon>Cytosporaceae</taxon>
        <taxon>Cytospora</taxon>
    </lineage>
</organism>
<evidence type="ECO:0000256" key="2">
    <source>
        <dbReference type="SAM" id="Phobius"/>
    </source>
</evidence>